<evidence type="ECO:0000313" key="10">
    <source>
        <dbReference type="Proteomes" id="UP000829720"/>
    </source>
</evidence>
<evidence type="ECO:0000256" key="4">
    <source>
        <dbReference type="ARBA" id="ARBA00023212"/>
    </source>
</evidence>
<reference evidence="9" key="1">
    <citation type="submission" date="2021-01" db="EMBL/GenBank/DDBJ databases">
        <authorList>
            <person name="Zahm M."/>
            <person name="Roques C."/>
            <person name="Cabau C."/>
            <person name="Klopp C."/>
            <person name="Donnadieu C."/>
            <person name="Jouanno E."/>
            <person name="Lampietro C."/>
            <person name="Louis A."/>
            <person name="Herpin A."/>
            <person name="Echchiki A."/>
            <person name="Berthelot C."/>
            <person name="Parey E."/>
            <person name="Roest-Crollius H."/>
            <person name="Braasch I."/>
            <person name="Postlethwait J."/>
            <person name="Bobe J."/>
            <person name="Montfort J."/>
            <person name="Bouchez O."/>
            <person name="Begum T."/>
            <person name="Mejri S."/>
            <person name="Adams A."/>
            <person name="Chen W.-J."/>
            <person name="Guiguen Y."/>
        </authorList>
    </citation>
    <scope>NUCLEOTIDE SEQUENCE</scope>
    <source>
        <tissue evidence="9">Blood</tissue>
    </source>
</reference>
<accession>A0A8T3DVS3</accession>
<dbReference type="PRINTS" id="PR00380">
    <property type="entry name" value="KINESINHEAVY"/>
</dbReference>
<evidence type="ECO:0000313" key="9">
    <source>
        <dbReference type="EMBL" id="KAI1900460.1"/>
    </source>
</evidence>
<dbReference type="OrthoDB" id="3176171at2759"/>
<dbReference type="InterPro" id="IPR027640">
    <property type="entry name" value="Kinesin-like_fam"/>
</dbReference>
<comment type="subcellular location">
    <subcellularLocation>
        <location evidence="1">Cytoplasm</location>
        <location evidence="1">Cytoskeleton</location>
    </subcellularLocation>
</comment>
<feature type="binding site" evidence="5">
    <location>
        <begin position="326"/>
        <end position="333"/>
    </location>
    <ligand>
        <name>ATP</name>
        <dbReference type="ChEBI" id="CHEBI:30616"/>
    </ligand>
</feature>
<feature type="compositionally biased region" description="Basic and acidic residues" evidence="6">
    <location>
        <begin position="124"/>
        <end position="141"/>
    </location>
</feature>
<feature type="region of interest" description="Disordered" evidence="6">
    <location>
        <begin position="66"/>
        <end position="87"/>
    </location>
</feature>
<dbReference type="InterPro" id="IPR036961">
    <property type="entry name" value="Kinesin_motor_dom_sf"/>
</dbReference>
<protein>
    <submittedName>
        <fullName evidence="9">Uncharacterized protein</fullName>
    </submittedName>
</protein>
<dbReference type="SUPFAM" id="SSF47769">
    <property type="entry name" value="SAM/Pointed domain"/>
    <property type="match status" value="1"/>
</dbReference>
<dbReference type="Pfam" id="PF00536">
    <property type="entry name" value="SAM_1"/>
    <property type="match status" value="1"/>
</dbReference>
<dbReference type="InterPro" id="IPR001752">
    <property type="entry name" value="Kinesin_motor_dom"/>
</dbReference>
<dbReference type="InterPro" id="IPR001660">
    <property type="entry name" value="SAM"/>
</dbReference>
<sequence>MTSCLYECLYEVGLQQYYPQFAALGLRRLSHLSQLTMEDYPRLGVQDMMDRTRLFHLVQLVKGIEDEDDSDEKEDRGASTEAVCPYRKPPPCRQLDFSAHSTKLTQATRNPCADYTHTPSCRPQTDRETPIRNVHTNRETQRQSSHTPTGTPKRSARIDKKTHRCHIDKVKSRNSKTREEKGLADPSPRKSRLQQEVAQVYRVKRTPSYSYGLPMSSSAFSTRELTGQASVSAAERIRVCVRKRPLSRSEERRGETDVVTAGDRDRVLVHEQKEAVDLTQYVLQHEFYFDEVFSEACTNEDIYKKTAWPLIQHIFNGGKATCFAYGQTGAGKTHTMLGSSPRRPGLYALAAHDIFARLAQPKAGSGSGLVCSLGPIYVCVSFFEIYCGQLYDLLDHRKRLFAREDGQGVVQISGLREVEVQSVAALLEVISWGSRGRSRGMSGVNCDSSRSHALVQIHLRDRMQQLVGRSCWFQSFIDSLDSGILICHC</sequence>
<dbReference type="PANTHER" id="PTHR47971:SF20">
    <property type="entry name" value="KINESIN-LIKE PROTEIN KIF24"/>
    <property type="match status" value="1"/>
</dbReference>
<feature type="compositionally biased region" description="Polar residues" evidence="6">
    <location>
        <begin position="142"/>
        <end position="152"/>
    </location>
</feature>
<dbReference type="Proteomes" id="UP000829720">
    <property type="component" value="Unassembled WGS sequence"/>
</dbReference>
<evidence type="ECO:0000256" key="1">
    <source>
        <dbReference type="ARBA" id="ARBA00004245"/>
    </source>
</evidence>
<keyword evidence="4" id="KW-0963">Cytoplasm</keyword>
<keyword evidence="5" id="KW-0505">Motor protein</keyword>
<dbReference type="InterPro" id="IPR013761">
    <property type="entry name" value="SAM/pointed_sf"/>
</dbReference>
<evidence type="ECO:0000256" key="5">
    <source>
        <dbReference type="PROSITE-ProRule" id="PRU00283"/>
    </source>
</evidence>
<dbReference type="GO" id="GO:0005874">
    <property type="term" value="C:microtubule"/>
    <property type="evidence" value="ECO:0007669"/>
    <property type="project" value="TreeGrafter"/>
</dbReference>
<dbReference type="SMART" id="SM00129">
    <property type="entry name" value="KISc"/>
    <property type="match status" value="1"/>
</dbReference>
<dbReference type="PROSITE" id="PS50067">
    <property type="entry name" value="KINESIN_MOTOR_2"/>
    <property type="match status" value="1"/>
</dbReference>
<dbReference type="CDD" id="cd09541">
    <property type="entry name" value="SAM_KIF24-like"/>
    <property type="match status" value="1"/>
</dbReference>
<dbReference type="GO" id="GO:0008017">
    <property type="term" value="F:microtubule binding"/>
    <property type="evidence" value="ECO:0007669"/>
    <property type="project" value="InterPro"/>
</dbReference>
<dbReference type="Pfam" id="PF00225">
    <property type="entry name" value="Kinesin"/>
    <property type="match status" value="1"/>
</dbReference>
<evidence type="ECO:0000256" key="2">
    <source>
        <dbReference type="ARBA" id="ARBA00022741"/>
    </source>
</evidence>
<feature type="domain" description="SAM" evidence="8">
    <location>
        <begin position="9"/>
        <end position="64"/>
    </location>
</feature>
<feature type="region of interest" description="Disordered" evidence="6">
    <location>
        <begin position="110"/>
        <end position="195"/>
    </location>
</feature>
<feature type="domain" description="Kinesin motor" evidence="7">
    <location>
        <begin position="236"/>
        <end position="489"/>
    </location>
</feature>
<dbReference type="GO" id="GO:0007018">
    <property type="term" value="P:microtubule-based movement"/>
    <property type="evidence" value="ECO:0007669"/>
    <property type="project" value="InterPro"/>
</dbReference>
<comment type="similarity">
    <text evidence="5">Belongs to the TRAFAC class myosin-kinesin ATPase superfamily. Kinesin family.</text>
</comment>
<dbReference type="GO" id="GO:0003777">
    <property type="term" value="F:microtubule motor activity"/>
    <property type="evidence" value="ECO:0007669"/>
    <property type="project" value="InterPro"/>
</dbReference>
<evidence type="ECO:0000259" key="7">
    <source>
        <dbReference type="PROSITE" id="PS50067"/>
    </source>
</evidence>
<dbReference type="EMBL" id="JAERUA010000004">
    <property type="protein sequence ID" value="KAI1900460.1"/>
    <property type="molecule type" value="Genomic_DNA"/>
</dbReference>
<feature type="compositionally biased region" description="Basic and acidic residues" evidence="6">
    <location>
        <begin position="165"/>
        <end position="183"/>
    </location>
</feature>
<dbReference type="PANTHER" id="PTHR47971">
    <property type="entry name" value="KINESIN-RELATED PROTEIN 6"/>
    <property type="match status" value="1"/>
</dbReference>
<dbReference type="GO" id="GO:0005524">
    <property type="term" value="F:ATP binding"/>
    <property type="evidence" value="ECO:0007669"/>
    <property type="project" value="UniProtKB-UniRule"/>
</dbReference>
<dbReference type="AlphaFoldDB" id="A0A8T3DVS3"/>
<keyword evidence="10" id="KW-1185">Reference proteome</keyword>
<name>A0A8T3DVS3_9TELE</name>
<keyword evidence="2 5" id="KW-0547">Nucleotide-binding</keyword>
<dbReference type="Gene3D" id="3.40.850.10">
    <property type="entry name" value="Kinesin motor domain"/>
    <property type="match status" value="1"/>
</dbReference>
<dbReference type="SUPFAM" id="SSF52540">
    <property type="entry name" value="P-loop containing nucleoside triphosphate hydrolases"/>
    <property type="match status" value="1"/>
</dbReference>
<dbReference type="GO" id="GO:0007019">
    <property type="term" value="P:microtubule depolymerization"/>
    <property type="evidence" value="ECO:0007669"/>
    <property type="project" value="TreeGrafter"/>
</dbReference>
<organism evidence="9 10">
    <name type="scientific">Albula goreensis</name>
    <dbReference type="NCBI Taxonomy" id="1534307"/>
    <lineage>
        <taxon>Eukaryota</taxon>
        <taxon>Metazoa</taxon>
        <taxon>Chordata</taxon>
        <taxon>Craniata</taxon>
        <taxon>Vertebrata</taxon>
        <taxon>Euteleostomi</taxon>
        <taxon>Actinopterygii</taxon>
        <taxon>Neopterygii</taxon>
        <taxon>Teleostei</taxon>
        <taxon>Albuliformes</taxon>
        <taxon>Albulidae</taxon>
        <taxon>Albula</taxon>
    </lineage>
</organism>
<dbReference type="InterPro" id="IPR027417">
    <property type="entry name" value="P-loop_NTPase"/>
</dbReference>
<dbReference type="Gene3D" id="1.10.150.50">
    <property type="entry name" value="Transcription Factor, Ets-1"/>
    <property type="match status" value="1"/>
</dbReference>
<evidence type="ECO:0000256" key="3">
    <source>
        <dbReference type="ARBA" id="ARBA00022840"/>
    </source>
</evidence>
<evidence type="ECO:0000259" key="8">
    <source>
        <dbReference type="PROSITE" id="PS50105"/>
    </source>
</evidence>
<keyword evidence="3 5" id="KW-0067">ATP-binding</keyword>
<dbReference type="PROSITE" id="PS50105">
    <property type="entry name" value="SAM_DOMAIN"/>
    <property type="match status" value="1"/>
</dbReference>
<proteinExistence type="inferred from homology"/>
<evidence type="ECO:0000256" key="6">
    <source>
        <dbReference type="SAM" id="MobiDB-lite"/>
    </source>
</evidence>
<comment type="caution">
    <text evidence="9">The sequence shown here is derived from an EMBL/GenBank/DDBJ whole genome shotgun (WGS) entry which is preliminary data.</text>
</comment>
<gene>
    <name evidence="9" type="ORF">AGOR_G00050160</name>
</gene>
<keyword evidence="4" id="KW-0206">Cytoskeleton</keyword>